<comment type="caution">
    <text evidence="2">The sequence shown here is derived from an EMBL/GenBank/DDBJ whole genome shotgun (WGS) entry which is preliminary data.</text>
</comment>
<dbReference type="EMBL" id="JAESWB010000340">
    <property type="protein sequence ID" value="MBL4954522.1"/>
    <property type="molecule type" value="Genomic_DNA"/>
</dbReference>
<evidence type="ECO:0000313" key="2">
    <source>
        <dbReference type="EMBL" id="MBL4954522.1"/>
    </source>
</evidence>
<accession>A0ABS1TT73</accession>
<dbReference type="Gene3D" id="3.20.20.210">
    <property type="match status" value="1"/>
</dbReference>
<dbReference type="PANTHER" id="PTHR43844:SF1">
    <property type="entry name" value="METHIONINE SYNTHASE"/>
    <property type="match status" value="1"/>
</dbReference>
<dbReference type="InterPro" id="IPR002629">
    <property type="entry name" value="Met_Synth_C/arc"/>
</dbReference>
<proteinExistence type="predicted"/>
<reference evidence="2 3" key="1">
    <citation type="submission" date="2021-01" db="EMBL/GenBank/DDBJ databases">
        <title>Genome public.</title>
        <authorList>
            <person name="Liu C."/>
            <person name="Sun Q."/>
        </authorList>
    </citation>
    <scope>NUCLEOTIDE SEQUENCE [LARGE SCALE GENOMIC DNA]</scope>
    <source>
        <strain evidence="2 3">YIM B02564</strain>
    </source>
</reference>
<dbReference type="PANTHER" id="PTHR43844">
    <property type="entry name" value="METHIONINE SYNTHASE"/>
    <property type="match status" value="1"/>
</dbReference>
<evidence type="ECO:0000259" key="1">
    <source>
        <dbReference type="Pfam" id="PF01717"/>
    </source>
</evidence>
<dbReference type="InterPro" id="IPR038071">
    <property type="entry name" value="UROD/MetE-like_sf"/>
</dbReference>
<dbReference type="SUPFAM" id="SSF51726">
    <property type="entry name" value="UROD/MetE-like"/>
    <property type="match status" value="1"/>
</dbReference>
<organism evidence="2 3">
    <name type="scientific">Neobacillus paridis</name>
    <dbReference type="NCBI Taxonomy" id="2803862"/>
    <lineage>
        <taxon>Bacteria</taxon>
        <taxon>Bacillati</taxon>
        <taxon>Bacillota</taxon>
        <taxon>Bacilli</taxon>
        <taxon>Bacillales</taxon>
        <taxon>Bacillaceae</taxon>
        <taxon>Neobacillus</taxon>
    </lineage>
</organism>
<keyword evidence="3" id="KW-1185">Reference proteome</keyword>
<evidence type="ECO:0000313" key="3">
    <source>
        <dbReference type="Proteomes" id="UP000623967"/>
    </source>
</evidence>
<feature type="domain" description="Cobalamin-independent methionine synthase MetE C-terminal/archaeal" evidence="1">
    <location>
        <begin position="6"/>
        <end position="381"/>
    </location>
</feature>
<sequence>MTLPIFPTTVIGSWPRSTAVKKAMRDKRAGRITEEEFQVIADQAILQILKWQEEAGIDIVSDGEQRRDNFISFVAEHLNNVRMLSVSELLEYVEDKASFEEILGTLDVPAFSMSNPAAVGTISRRKPLALDDYLFLKKHTDKAVKVALPGPYLLTRAMWVEGLSIDAYPTKEDLAVDIVKVLREELDDLIAAGVEFVQFDEPVLTELVFTQKNANRTFMCGALTAKADAEEEIAFALDLMNQVTDGKLGRGTRIGVHVCRGNWSTQEQVLLRGPYYPLVPYLSKVKVDQLILEYATPRAGEIAAIRDFGGKEIGFGVVNPRTETVETVDEIIERVQEVRKFLPDEKIFLNPDCGFGTFAQRPMNSDEVAVGKLKVMAAAAKKIRAMVLA</sequence>
<dbReference type="Pfam" id="PF01717">
    <property type="entry name" value="Meth_synt_2"/>
    <property type="match status" value="1"/>
</dbReference>
<protein>
    <submittedName>
        <fullName evidence="2">Cobalamin-independent methionine synthase II family protein</fullName>
    </submittedName>
</protein>
<dbReference type="Proteomes" id="UP000623967">
    <property type="component" value="Unassembled WGS sequence"/>
</dbReference>
<gene>
    <name evidence="2" type="ORF">JK635_20385</name>
</gene>
<name>A0ABS1TT73_9BACI</name>
<dbReference type="CDD" id="cd03311">
    <property type="entry name" value="CIMS_C_terminal_like"/>
    <property type="match status" value="1"/>
</dbReference>